<name>A0A0B1T6N9_OESDE</name>
<organism evidence="1 2">
    <name type="scientific">Oesophagostomum dentatum</name>
    <name type="common">Nodular worm</name>
    <dbReference type="NCBI Taxonomy" id="61180"/>
    <lineage>
        <taxon>Eukaryota</taxon>
        <taxon>Metazoa</taxon>
        <taxon>Ecdysozoa</taxon>
        <taxon>Nematoda</taxon>
        <taxon>Chromadorea</taxon>
        <taxon>Rhabditida</taxon>
        <taxon>Rhabditina</taxon>
        <taxon>Rhabditomorpha</taxon>
        <taxon>Strongyloidea</taxon>
        <taxon>Strongylidae</taxon>
        <taxon>Oesophagostomum</taxon>
    </lineage>
</organism>
<dbReference type="AlphaFoldDB" id="A0A0B1T6N9"/>
<accession>A0A0B1T6N9</accession>
<dbReference type="Proteomes" id="UP000053660">
    <property type="component" value="Unassembled WGS sequence"/>
</dbReference>
<evidence type="ECO:0000313" key="2">
    <source>
        <dbReference type="Proteomes" id="UP000053660"/>
    </source>
</evidence>
<dbReference type="EMBL" id="KN551799">
    <property type="protein sequence ID" value="KHJ91801.1"/>
    <property type="molecule type" value="Genomic_DNA"/>
</dbReference>
<sequence>MMMPERLIFKSYHFLVNTFGSMSASVNSEKLSAYEILPKFGGKSETAHLRRIGYNVYRDAEMGRLIYNYNVTWTDESDQYYKIWKRIVRSLLKARTG</sequence>
<gene>
    <name evidence="1" type="ORF">OESDEN_08321</name>
</gene>
<protein>
    <submittedName>
        <fullName evidence="1">Uncharacterized protein</fullName>
    </submittedName>
</protein>
<keyword evidence="2" id="KW-1185">Reference proteome</keyword>
<evidence type="ECO:0000313" key="1">
    <source>
        <dbReference type="EMBL" id="KHJ91801.1"/>
    </source>
</evidence>
<proteinExistence type="predicted"/>
<reference evidence="1 2" key="1">
    <citation type="submission" date="2014-03" db="EMBL/GenBank/DDBJ databases">
        <title>Draft genome of the hookworm Oesophagostomum dentatum.</title>
        <authorList>
            <person name="Mitreva M."/>
        </authorList>
    </citation>
    <scope>NUCLEOTIDE SEQUENCE [LARGE SCALE GENOMIC DNA]</scope>
    <source>
        <strain evidence="1 2">OD-Hann</strain>
    </source>
</reference>